<organism evidence="1">
    <name type="scientific">Proteinivorax tanatarense</name>
    <dbReference type="NCBI Taxonomy" id="1260629"/>
    <lineage>
        <taxon>Bacteria</taxon>
        <taxon>Bacillati</taxon>
        <taxon>Bacillota</taxon>
        <taxon>Clostridia</taxon>
        <taxon>Eubacteriales</taxon>
        <taxon>Proteinivoracaceae</taxon>
        <taxon>Proteinivorax</taxon>
    </lineage>
</organism>
<evidence type="ECO:0000313" key="1">
    <source>
        <dbReference type="EMBL" id="XBX73623.1"/>
    </source>
</evidence>
<dbReference type="AlphaFoldDB" id="A0AAU7VHP6"/>
<dbReference type="SUPFAM" id="SSF82171">
    <property type="entry name" value="DPP6 N-terminal domain-like"/>
    <property type="match status" value="1"/>
</dbReference>
<dbReference type="EMBL" id="CP158367">
    <property type="protein sequence ID" value="XBX73623.1"/>
    <property type="molecule type" value="Genomic_DNA"/>
</dbReference>
<sequence>MIKKIEESVNSKLNNLPVMKKSVKRVYQLLMYAMSPKIKSEGEIIRISPQDGYEYFFGYYDKSPWDISDRYILCLRAKNTTKSVAPKEPADIILIDTKNDNSYEVIAKTKTWNVQQGCMLQWLGPRFSEKIIYNDFRNGEYCSVILNIRTRKEKVLDMPVYAVSNNGKFALTLDFSRLHRLRKGYGYSNLKEITANEKCPVKPCIWYINLETNETKPILKYTDFANFESRTEMKGAEHKVNHIMLNPSGNRFMVLHRWFNGTQKFTRLVTANIDGSDLFNLSDDNMTSHCYWKSDTEILAYARKKEIGTGYYLMRDKVNQYTHMWPELISDGHPSYSPNRNFIVTDTYPNRSRVASIYLIKEEKVKTLAKVFAPFKYDNDFRCDLHPRWSRNGLKICFDSTHMGERGLFVIEVDKRGEKFWK</sequence>
<protein>
    <submittedName>
        <fullName evidence="1">Uncharacterized protein</fullName>
    </submittedName>
</protein>
<accession>A0AAU7VHP6</accession>
<reference evidence="1" key="2">
    <citation type="submission" date="2024-06" db="EMBL/GenBank/DDBJ databases">
        <authorList>
            <person name="Petrova K.O."/>
            <person name="Toshchakov S.V."/>
            <person name="Boltjanskaja Y.V."/>
            <person name="Kevbrin V."/>
        </authorList>
    </citation>
    <scope>NUCLEOTIDE SEQUENCE</scope>
    <source>
        <strain evidence="1">Z-910T</strain>
    </source>
</reference>
<dbReference type="RefSeq" id="WP_350342385.1">
    <property type="nucleotide sequence ID" value="NZ_CP158367.1"/>
</dbReference>
<dbReference type="Gene3D" id="2.130.10.10">
    <property type="entry name" value="YVTN repeat-like/Quinoprotein amine dehydrogenase"/>
    <property type="match status" value="1"/>
</dbReference>
<gene>
    <name evidence="1" type="ORF">PRVXT_001616</name>
</gene>
<dbReference type="InterPro" id="IPR015943">
    <property type="entry name" value="WD40/YVTN_repeat-like_dom_sf"/>
</dbReference>
<name>A0AAU7VHP6_9FIRM</name>
<proteinExistence type="predicted"/>
<reference evidence="1" key="1">
    <citation type="journal article" date="2013" name="Extremophiles">
        <title>Proteinivorax tanatarense gen. nov., sp. nov., an anaerobic, haloalkaliphilic, proteolytic bacterium isolated from a decaying algal bloom, and proposal of Proteinivoraceae fam. nov.</title>
        <authorList>
            <person name="Kevbrin V."/>
            <person name="Boltyanskaya Y."/>
            <person name="Zhilina T."/>
            <person name="Kolganova T."/>
            <person name="Lavrentjeva E."/>
            <person name="Kuznetsov B."/>
        </authorList>
    </citation>
    <scope>NUCLEOTIDE SEQUENCE</scope>
    <source>
        <strain evidence="1">Z-910T</strain>
    </source>
</reference>